<keyword evidence="1" id="KW-0472">Membrane</keyword>
<reference evidence="2 3" key="1">
    <citation type="submission" date="2024-01" db="EMBL/GenBank/DDBJ databases">
        <title>Complete genome of Cladobotryum mycophilum ATHUM6906.</title>
        <authorList>
            <person name="Christinaki A.C."/>
            <person name="Myridakis A.I."/>
            <person name="Kouvelis V.N."/>
        </authorList>
    </citation>
    <scope>NUCLEOTIDE SEQUENCE [LARGE SCALE GENOMIC DNA]</scope>
    <source>
        <strain evidence="2 3">ATHUM6906</strain>
    </source>
</reference>
<feature type="transmembrane region" description="Helical" evidence="1">
    <location>
        <begin position="44"/>
        <end position="62"/>
    </location>
</feature>
<evidence type="ECO:0000313" key="3">
    <source>
        <dbReference type="Proteomes" id="UP001338125"/>
    </source>
</evidence>
<name>A0ABR0SGG1_9HYPO</name>
<comment type="caution">
    <text evidence="2">The sequence shown here is derived from an EMBL/GenBank/DDBJ whole genome shotgun (WGS) entry which is preliminary data.</text>
</comment>
<protein>
    <submittedName>
        <fullName evidence="2">Uncharacterized protein</fullName>
    </submittedName>
</protein>
<dbReference type="EMBL" id="JAVFKD010000014">
    <property type="protein sequence ID" value="KAK5991226.1"/>
    <property type="molecule type" value="Genomic_DNA"/>
</dbReference>
<feature type="transmembrane region" description="Helical" evidence="1">
    <location>
        <begin position="125"/>
        <end position="145"/>
    </location>
</feature>
<accession>A0ABR0SGG1</accession>
<dbReference type="Proteomes" id="UP001338125">
    <property type="component" value="Unassembled WGS sequence"/>
</dbReference>
<keyword evidence="3" id="KW-1185">Reference proteome</keyword>
<evidence type="ECO:0000313" key="2">
    <source>
        <dbReference type="EMBL" id="KAK5991226.1"/>
    </source>
</evidence>
<keyword evidence="1" id="KW-1133">Transmembrane helix</keyword>
<gene>
    <name evidence="2" type="ORF">PT974_09504</name>
</gene>
<sequence length="147" mass="16402">MVRISPITARITIIHSVWAFSLLLSALAHTTAIWLGLAKRCHPAWAYRVTISWIFLFIFDVLKRKLLESMSLNTSTTGSNPLQVSSTCGNGDYLSFFGLTIAKVFLLSDLLRAIYPRPGRNAIKYCRAASILSIYLLIVGCFFVLSL</sequence>
<organism evidence="2 3">
    <name type="scientific">Cladobotryum mycophilum</name>
    <dbReference type="NCBI Taxonomy" id="491253"/>
    <lineage>
        <taxon>Eukaryota</taxon>
        <taxon>Fungi</taxon>
        <taxon>Dikarya</taxon>
        <taxon>Ascomycota</taxon>
        <taxon>Pezizomycotina</taxon>
        <taxon>Sordariomycetes</taxon>
        <taxon>Hypocreomycetidae</taxon>
        <taxon>Hypocreales</taxon>
        <taxon>Hypocreaceae</taxon>
        <taxon>Cladobotryum</taxon>
    </lineage>
</organism>
<keyword evidence="1" id="KW-0812">Transmembrane</keyword>
<evidence type="ECO:0000256" key="1">
    <source>
        <dbReference type="SAM" id="Phobius"/>
    </source>
</evidence>
<proteinExistence type="predicted"/>